<feature type="chain" id="PRO_5047184407" evidence="1">
    <location>
        <begin position="26"/>
        <end position="54"/>
    </location>
</feature>
<dbReference type="RefSeq" id="WP_377344180.1">
    <property type="nucleotide sequence ID" value="NZ_JBHLUE010000036.1"/>
</dbReference>
<protein>
    <submittedName>
        <fullName evidence="2">Uncharacterized protein</fullName>
    </submittedName>
</protein>
<sequence length="54" mass="5437">MARRINRLVYKTVFVLGVLASLAFAHNTAAHPCTGASVGAGGMCVSTSWAGGAS</sequence>
<evidence type="ECO:0000313" key="3">
    <source>
        <dbReference type="Proteomes" id="UP001589894"/>
    </source>
</evidence>
<dbReference type="EMBL" id="JBHLUE010000036">
    <property type="protein sequence ID" value="MFC0568627.1"/>
    <property type="molecule type" value="Genomic_DNA"/>
</dbReference>
<evidence type="ECO:0000313" key="2">
    <source>
        <dbReference type="EMBL" id="MFC0568627.1"/>
    </source>
</evidence>
<gene>
    <name evidence="2" type="ORF">ACFFHU_31400</name>
</gene>
<name>A0ABV6P7Z2_9ACTN</name>
<keyword evidence="3" id="KW-1185">Reference proteome</keyword>
<keyword evidence="1" id="KW-0732">Signal</keyword>
<reference evidence="2 3" key="1">
    <citation type="submission" date="2024-09" db="EMBL/GenBank/DDBJ databases">
        <authorList>
            <person name="Sun Q."/>
            <person name="Mori K."/>
        </authorList>
    </citation>
    <scope>NUCLEOTIDE SEQUENCE [LARGE SCALE GENOMIC DNA]</scope>
    <source>
        <strain evidence="2 3">TBRC 2205</strain>
    </source>
</reference>
<dbReference type="Proteomes" id="UP001589894">
    <property type="component" value="Unassembled WGS sequence"/>
</dbReference>
<comment type="caution">
    <text evidence="2">The sequence shown here is derived from an EMBL/GenBank/DDBJ whole genome shotgun (WGS) entry which is preliminary data.</text>
</comment>
<organism evidence="2 3">
    <name type="scientific">Plantactinospora siamensis</name>
    <dbReference type="NCBI Taxonomy" id="555372"/>
    <lineage>
        <taxon>Bacteria</taxon>
        <taxon>Bacillati</taxon>
        <taxon>Actinomycetota</taxon>
        <taxon>Actinomycetes</taxon>
        <taxon>Micromonosporales</taxon>
        <taxon>Micromonosporaceae</taxon>
        <taxon>Plantactinospora</taxon>
    </lineage>
</organism>
<feature type="signal peptide" evidence="1">
    <location>
        <begin position="1"/>
        <end position="25"/>
    </location>
</feature>
<proteinExistence type="predicted"/>
<accession>A0ABV6P7Z2</accession>
<evidence type="ECO:0000256" key="1">
    <source>
        <dbReference type="SAM" id="SignalP"/>
    </source>
</evidence>